<organism evidence="1 2">
    <name type="scientific">Pseudomonas fluorescens</name>
    <dbReference type="NCBI Taxonomy" id="294"/>
    <lineage>
        <taxon>Bacteria</taxon>
        <taxon>Pseudomonadati</taxon>
        <taxon>Pseudomonadota</taxon>
        <taxon>Gammaproteobacteria</taxon>
        <taxon>Pseudomonadales</taxon>
        <taxon>Pseudomonadaceae</taxon>
        <taxon>Pseudomonas</taxon>
    </lineage>
</organism>
<name>A0A0N9WC23_PSEFL</name>
<reference evidence="1 2" key="2">
    <citation type="journal article" date="2018" name="Nature">
        <title>Mutant phenotypes for thousands of bacterial genes of unknown function.</title>
        <authorList>
            <person name="Price M.N."/>
            <person name="Wetmore K.M."/>
            <person name="Waters R.J."/>
            <person name="Callaghan M."/>
            <person name="Ray J."/>
            <person name="Liu H."/>
            <person name="Kuehl J.V."/>
            <person name="Melnyk R.A."/>
            <person name="Lamson J.S."/>
            <person name="Suh Y."/>
            <person name="Carlson H.K."/>
            <person name="Esquivel Z."/>
            <person name="Sadeeshkumar H."/>
            <person name="Chakraborty R."/>
            <person name="Zane G.M."/>
            <person name="Rubin B.E."/>
            <person name="Wall J.D."/>
            <person name="Visel A."/>
            <person name="Bristow J."/>
            <person name="Blow M.J."/>
            <person name="Arkin A.P."/>
            <person name="Deutschbauer A.M."/>
        </authorList>
    </citation>
    <scope>NUCLEOTIDE SEQUENCE [LARGE SCALE GENOMIC DNA]</scope>
    <source>
        <strain evidence="1 2">FW300-N2E3</strain>
    </source>
</reference>
<gene>
    <name evidence="1" type="ORF">AO353_04785</name>
</gene>
<accession>A0A0N9WC23</accession>
<reference evidence="2" key="1">
    <citation type="submission" date="2015-09" db="EMBL/GenBank/DDBJ databases">
        <title>Whole genome sequence of Pseudomonas fluorescens FW300-N2E3.</title>
        <authorList>
            <person name="Ray J."/>
            <person name="Melnyk R."/>
            <person name="Deutschbauer A."/>
        </authorList>
    </citation>
    <scope>NUCLEOTIDE SEQUENCE [LARGE SCALE GENOMIC DNA]</scope>
    <source>
        <strain evidence="2">FW300-N2E3</strain>
    </source>
</reference>
<evidence type="ECO:0000313" key="2">
    <source>
        <dbReference type="Proteomes" id="UP000066487"/>
    </source>
</evidence>
<dbReference type="EMBL" id="CP012830">
    <property type="protein sequence ID" value="ALI00399.1"/>
    <property type="molecule type" value="Genomic_DNA"/>
</dbReference>
<proteinExistence type="predicted"/>
<dbReference type="Proteomes" id="UP000066487">
    <property type="component" value="Chromosome"/>
</dbReference>
<evidence type="ECO:0000313" key="1">
    <source>
        <dbReference type="EMBL" id="ALI00399.1"/>
    </source>
</evidence>
<dbReference type="AlphaFoldDB" id="A0A0N9WC23"/>
<dbReference type="RefSeq" id="WP_054593922.1">
    <property type="nucleotide sequence ID" value="NZ_CP012830.1"/>
</dbReference>
<sequence>MALDRESKTTSIPLVYLCHGGDHKISITAEKDSPWINYGVSLNGQPGTTLPLSAMPEIGKFQKFEESGAVWTINCPAKGADAPVETFQLWVQTEFTSPAYKIPVSLGHHRVVIQVVLSPIRLSVVGQEVKAIIQVESYYTQKALGDVKVKWRVGNTVVDEVVTTANGQSSFTFTPETVGEHTITAEVESLYYGPDVPVEQSFDFEVLENSPWEQATLSMNGTPVDLSKQDLVIFRGQQNDLTLEFAQLTGYGFTLQLVESDAGLNVEANPPFELEQPMPPTGQLWTLTPGKDKSGFCKLRISSPAVSVDWEIVCRVFSTDLGDEAEIEIGGMVVPVGGNTFIRGQGQTVTLKPKLGSPLTGHPVTLTCVIKSGLDVANVVSAPALGSEQKVHSWVVTGSTKSGTFQLIAAGQGMTTPITVALSTLLSTDLGDEAEIEIGGMVVPVGGNTFFRGQGQTVTLKPKLGSPLTGHPVTLTCVIKSGLDVANVVSAPALGSEQKVHSWVVTGSTKSGTFQLIAAGLGMTTPITVALSTLLSTDLGDEAEIEIGGMVVPVGGNTFFRGQGQTVTLKPKLGSPLTGHPVTLTCVIKSGLDVANVVSAPALGSEQKVHSWVVTGSTKSGTFQLIAAGLGMTTPITVALSKLLSTNLADEATVLLDGVTLPQNGADFIGGQTKVLTLSYKNADVLVGVTLALDWVPGSGLIRGDLSSQPPLRQLSTRHEWNIRGTASKAGTFTLKLFSEGEKGVLLTPNNRLIKQKFVFKVTNWPLPPEWLSKRYSETCHIYGTLEAIGNNSIRNVPLVLHVPGIDSAYTVSNSFGAFDFNLFSAKPVGLHEILLRENIDGSSTQQKLLLKVE</sequence>
<evidence type="ECO:0008006" key="3">
    <source>
        <dbReference type="Google" id="ProtNLM"/>
    </source>
</evidence>
<protein>
    <recommendedName>
        <fullName evidence="3">Ig-like domain repeat protein</fullName>
    </recommendedName>
</protein>
<dbReference type="OrthoDB" id="6995304at2"/>